<organism evidence="3 4">
    <name type="scientific">Antrihabitans cavernicola</name>
    <dbReference type="NCBI Taxonomy" id="2495913"/>
    <lineage>
        <taxon>Bacteria</taxon>
        <taxon>Bacillati</taxon>
        <taxon>Actinomycetota</taxon>
        <taxon>Actinomycetes</taxon>
        <taxon>Mycobacteriales</taxon>
        <taxon>Nocardiaceae</taxon>
        <taxon>Antrihabitans</taxon>
    </lineage>
</organism>
<dbReference type="Pfam" id="PF21537">
    <property type="entry name" value="DUF1980_C"/>
    <property type="match status" value="1"/>
</dbReference>
<dbReference type="PANTHER" id="PTHR40047:SF1">
    <property type="entry name" value="UPF0703 PROTEIN YCGQ"/>
    <property type="match status" value="1"/>
</dbReference>
<feature type="domain" description="DUF1980" evidence="2">
    <location>
        <begin position="143"/>
        <end position="243"/>
    </location>
</feature>
<dbReference type="InterPro" id="IPR015402">
    <property type="entry name" value="DUF1980"/>
</dbReference>
<keyword evidence="1" id="KW-0812">Transmembrane</keyword>
<dbReference type="OrthoDB" id="359029at2"/>
<dbReference type="InterPro" id="IPR048447">
    <property type="entry name" value="DUF1980_C"/>
</dbReference>
<dbReference type="AlphaFoldDB" id="A0A5A7S2Z3"/>
<accession>A0A5A7S2Z3</accession>
<protein>
    <submittedName>
        <fullName evidence="3">TIGR03943 family protein</fullName>
    </submittedName>
</protein>
<dbReference type="NCBIfam" id="TIGR03943">
    <property type="entry name" value="TIGR03943 family putative permease subunit"/>
    <property type="match status" value="1"/>
</dbReference>
<evidence type="ECO:0000313" key="4">
    <source>
        <dbReference type="Proteomes" id="UP000322244"/>
    </source>
</evidence>
<dbReference type="InterPro" id="IPR052955">
    <property type="entry name" value="UPF0703_membrane_permease"/>
</dbReference>
<proteinExistence type="predicted"/>
<comment type="caution">
    <text evidence="3">The sequence shown here is derived from an EMBL/GenBank/DDBJ whole genome shotgun (WGS) entry which is preliminary data.</text>
</comment>
<dbReference type="Proteomes" id="UP000322244">
    <property type="component" value="Unassembled WGS sequence"/>
</dbReference>
<keyword evidence="1" id="KW-0472">Membrane</keyword>
<gene>
    <name evidence="3" type="ORF">FOY51_23840</name>
</gene>
<dbReference type="PANTHER" id="PTHR40047">
    <property type="entry name" value="UPF0703 PROTEIN YCGQ"/>
    <property type="match status" value="1"/>
</dbReference>
<name>A0A5A7S2Z3_9NOCA</name>
<keyword evidence="4" id="KW-1185">Reference proteome</keyword>
<dbReference type="EMBL" id="VLNY01000017">
    <property type="protein sequence ID" value="KAA0018513.1"/>
    <property type="molecule type" value="Genomic_DNA"/>
</dbReference>
<feature type="transmembrane region" description="Helical" evidence="1">
    <location>
        <begin position="33"/>
        <end position="54"/>
    </location>
</feature>
<feature type="transmembrane region" description="Helical" evidence="1">
    <location>
        <begin position="74"/>
        <end position="92"/>
    </location>
</feature>
<dbReference type="RefSeq" id="WP_149432774.1">
    <property type="nucleotide sequence ID" value="NZ_VLNY01000017.1"/>
</dbReference>
<keyword evidence="1" id="KW-1133">Transmembrane helix</keyword>
<sequence>MNRETQNLLALLVGAAIVKIAVDGTYLRYVKPSMHVLLLISGIVIVVLALAAVVRDVRRGRADDDHDSKAGRPYWMLLIPALVILFVAPPALGASSVGTDRVIAGNQSSSNSAFGPLPPGDAPELPMLEVIERAAAGSGGGLAGRQITLAGFIVRTADGGKPRVDGSRDGYDLGRVVITCCAADARTMRVHLVGNLGSIADNTWLSIRGTVVPGSAQAATGFTPALTVSDLRRVPAPANTYAY</sequence>
<reference evidence="3 4" key="1">
    <citation type="submission" date="2019-07" db="EMBL/GenBank/DDBJ databases">
        <title>Rhodococcus cavernicolus sp. nov., isolated from a cave.</title>
        <authorList>
            <person name="Lee S.D."/>
        </authorList>
    </citation>
    <scope>NUCLEOTIDE SEQUENCE [LARGE SCALE GENOMIC DNA]</scope>
    <source>
        <strain evidence="3 4">C1-24</strain>
    </source>
</reference>
<evidence type="ECO:0000259" key="2">
    <source>
        <dbReference type="Pfam" id="PF21537"/>
    </source>
</evidence>
<evidence type="ECO:0000313" key="3">
    <source>
        <dbReference type="EMBL" id="KAA0018513.1"/>
    </source>
</evidence>
<evidence type="ECO:0000256" key="1">
    <source>
        <dbReference type="SAM" id="Phobius"/>
    </source>
</evidence>